<dbReference type="AlphaFoldDB" id="A0A9W6D1Q1"/>
<comment type="caution">
    <text evidence="4">The sequence shown here is derived from an EMBL/GenBank/DDBJ whole genome shotgun (WGS) entry which is preliminary data.</text>
</comment>
<evidence type="ECO:0000259" key="3">
    <source>
        <dbReference type="PROSITE" id="PS51371"/>
    </source>
</evidence>
<dbReference type="SUPFAM" id="SSF54631">
    <property type="entry name" value="CBS-domain pair"/>
    <property type="match status" value="1"/>
</dbReference>
<keyword evidence="5" id="KW-1185">Reference proteome</keyword>
<gene>
    <name evidence="4" type="ORF">DAMNIGENAA_00230</name>
</gene>
<proteinExistence type="predicted"/>
<accession>A0A9W6D1Q1</accession>
<keyword evidence="1 2" id="KW-0129">CBS domain</keyword>
<dbReference type="InterPro" id="IPR051257">
    <property type="entry name" value="Diverse_CBS-Domain"/>
</dbReference>
<dbReference type="Gene3D" id="3.10.580.10">
    <property type="entry name" value="CBS-domain"/>
    <property type="match status" value="1"/>
</dbReference>
<dbReference type="Proteomes" id="UP001144372">
    <property type="component" value="Unassembled WGS sequence"/>
</dbReference>
<dbReference type="RefSeq" id="WP_281791646.1">
    <property type="nucleotide sequence ID" value="NZ_BSDR01000001.1"/>
</dbReference>
<sequence>MAEEYKVKKIMSRIEEYSTVGEDDRLCDALRILKENYARIQAHEPGKYHKTLFVKNAEGKIVGKFSIFDLIRGLVPESARKTNLSHLHYRTISLRAEDASKQIEEIQKRFQWLDSSFFDLVKRETQKRVKDVMSPIDPLLEEEDTINKAVYLMFKENIRQPLVVREGKIVGVVNLIGVLEEVLKIAGDQCFWEGIV</sequence>
<reference evidence="4" key="1">
    <citation type="submission" date="2022-12" db="EMBL/GenBank/DDBJ databases">
        <title>Reference genome sequencing for broad-spectrum identification of bacterial and archaeal isolates by mass spectrometry.</title>
        <authorList>
            <person name="Sekiguchi Y."/>
            <person name="Tourlousse D.M."/>
        </authorList>
    </citation>
    <scope>NUCLEOTIDE SEQUENCE</scope>
    <source>
        <strain evidence="4">ASRB1</strain>
    </source>
</reference>
<evidence type="ECO:0000313" key="5">
    <source>
        <dbReference type="Proteomes" id="UP001144372"/>
    </source>
</evidence>
<feature type="domain" description="CBS" evidence="3">
    <location>
        <begin position="133"/>
        <end position="189"/>
    </location>
</feature>
<dbReference type="PANTHER" id="PTHR43080:SF2">
    <property type="entry name" value="CBS DOMAIN-CONTAINING PROTEIN"/>
    <property type="match status" value="1"/>
</dbReference>
<dbReference type="InterPro" id="IPR046342">
    <property type="entry name" value="CBS_dom_sf"/>
</dbReference>
<protein>
    <recommendedName>
        <fullName evidence="3">CBS domain-containing protein</fullName>
    </recommendedName>
</protein>
<evidence type="ECO:0000313" key="4">
    <source>
        <dbReference type="EMBL" id="GLI32590.1"/>
    </source>
</evidence>
<dbReference type="EMBL" id="BSDR01000001">
    <property type="protein sequence ID" value="GLI32590.1"/>
    <property type="molecule type" value="Genomic_DNA"/>
</dbReference>
<organism evidence="4 5">
    <name type="scientific">Desulforhabdus amnigena</name>
    <dbReference type="NCBI Taxonomy" id="40218"/>
    <lineage>
        <taxon>Bacteria</taxon>
        <taxon>Pseudomonadati</taxon>
        <taxon>Thermodesulfobacteriota</taxon>
        <taxon>Syntrophobacteria</taxon>
        <taxon>Syntrophobacterales</taxon>
        <taxon>Syntrophobacteraceae</taxon>
        <taxon>Desulforhabdus</taxon>
    </lineage>
</organism>
<name>A0A9W6D1Q1_9BACT</name>
<dbReference type="Pfam" id="PF00571">
    <property type="entry name" value="CBS"/>
    <property type="match status" value="1"/>
</dbReference>
<dbReference type="InterPro" id="IPR000644">
    <property type="entry name" value="CBS_dom"/>
</dbReference>
<dbReference type="PANTHER" id="PTHR43080">
    <property type="entry name" value="CBS DOMAIN-CONTAINING PROTEIN CBSX3, MITOCHONDRIAL"/>
    <property type="match status" value="1"/>
</dbReference>
<dbReference type="PROSITE" id="PS51371">
    <property type="entry name" value="CBS"/>
    <property type="match status" value="1"/>
</dbReference>
<evidence type="ECO:0000256" key="1">
    <source>
        <dbReference type="ARBA" id="ARBA00023122"/>
    </source>
</evidence>
<evidence type="ECO:0000256" key="2">
    <source>
        <dbReference type="PROSITE-ProRule" id="PRU00703"/>
    </source>
</evidence>